<keyword evidence="1" id="KW-1133">Transmembrane helix</keyword>
<comment type="caution">
    <text evidence="2">The sequence shown here is derived from an EMBL/GenBank/DDBJ whole genome shotgun (WGS) entry which is preliminary data.</text>
</comment>
<protein>
    <submittedName>
        <fullName evidence="2">DUF4173 domain-containing protein</fullName>
    </submittedName>
</protein>
<feature type="transmembrane region" description="Helical" evidence="1">
    <location>
        <begin position="392"/>
        <end position="412"/>
    </location>
</feature>
<dbReference type="InterPro" id="IPR025291">
    <property type="entry name" value="DUF4153"/>
</dbReference>
<sequence>MKTKDLNQIMSVLYLGLGYGFVYLWSSWTSEWRLTLFTAAYAIAVLGYCYGSGRKPARESWFWLTVLFAIAIPMNFYLTFGILQILALMMAAAYWTESVGGSLLDHGKTSHFIAFDLWNVFVQVPFRNFSAQILVWFSEKENEQEEGTEQKKMKMSGVMAVVCGLVLVIPVLCMILPLLSRADAGFARATEEITEYLQWHLATVLMRLLFAIPVSLYLFGLVYGSIYKVHTDDIKVEQLRKMSVQVKRLPQVTVCTVLLVICGVYGFFMGIQGNYLFSAIAGRLPETFTYAEYARRGFFELCQIGIWTLGILFLANMFAGQTAKALKCCNILLAGETLLLLITAASKMFLYIRSYGLTINRILPMVFMIWMGMVLISFVLRQRKRFPMVRICVLAGAVLFCMLCVLPVQHLTELYNTWARMRGLIP</sequence>
<feature type="transmembrane region" description="Helical" evidence="1">
    <location>
        <begin position="158"/>
        <end position="179"/>
    </location>
</feature>
<feature type="transmembrane region" description="Helical" evidence="1">
    <location>
        <begin position="62"/>
        <end position="95"/>
    </location>
</feature>
<dbReference type="Pfam" id="PF13687">
    <property type="entry name" value="DUF4153"/>
    <property type="match status" value="1"/>
</dbReference>
<dbReference type="AlphaFoldDB" id="A0AAE3DAJ0"/>
<feature type="transmembrane region" description="Helical" evidence="1">
    <location>
        <begin position="331"/>
        <end position="350"/>
    </location>
</feature>
<proteinExistence type="predicted"/>
<feature type="transmembrane region" description="Helical" evidence="1">
    <location>
        <begin position="199"/>
        <end position="227"/>
    </location>
</feature>
<feature type="transmembrane region" description="Helical" evidence="1">
    <location>
        <begin position="34"/>
        <end position="50"/>
    </location>
</feature>
<evidence type="ECO:0000313" key="3">
    <source>
        <dbReference type="Proteomes" id="UP001198220"/>
    </source>
</evidence>
<evidence type="ECO:0000256" key="1">
    <source>
        <dbReference type="SAM" id="Phobius"/>
    </source>
</evidence>
<feature type="transmembrane region" description="Helical" evidence="1">
    <location>
        <begin position="248"/>
        <end position="268"/>
    </location>
</feature>
<gene>
    <name evidence="2" type="ORF">LKD36_03190</name>
</gene>
<keyword evidence="1" id="KW-0472">Membrane</keyword>
<keyword evidence="1" id="KW-0812">Transmembrane</keyword>
<organism evidence="2 3">
    <name type="scientific">Hominiventricola filiformis</name>
    <dbReference type="NCBI Taxonomy" id="2885352"/>
    <lineage>
        <taxon>Bacteria</taxon>
        <taxon>Bacillati</taxon>
        <taxon>Bacillota</taxon>
        <taxon>Clostridia</taxon>
        <taxon>Lachnospirales</taxon>
        <taxon>Lachnospiraceae</taxon>
        <taxon>Hominiventricola</taxon>
    </lineage>
</organism>
<evidence type="ECO:0000313" key="2">
    <source>
        <dbReference type="EMBL" id="MCC2125180.1"/>
    </source>
</evidence>
<feature type="transmembrane region" description="Helical" evidence="1">
    <location>
        <begin position="298"/>
        <end position="319"/>
    </location>
</feature>
<keyword evidence="3" id="KW-1185">Reference proteome</keyword>
<accession>A0AAE3DAJ0</accession>
<feature type="transmembrane region" description="Helical" evidence="1">
    <location>
        <begin position="12"/>
        <end position="28"/>
    </location>
</feature>
<name>A0AAE3DAJ0_9FIRM</name>
<dbReference type="EMBL" id="JAJEPS010000002">
    <property type="protein sequence ID" value="MCC2125180.1"/>
    <property type="molecule type" value="Genomic_DNA"/>
</dbReference>
<dbReference type="Proteomes" id="UP001198220">
    <property type="component" value="Unassembled WGS sequence"/>
</dbReference>
<reference evidence="2 3" key="1">
    <citation type="submission" date="2021-10" db="EMBL/GenBank/DDBJ databases">
        <title>Anaerobic single-cell dispensing facilitates the cultivation of human gut bacteria.</title>
        <authorList>
            <person name="Afrizal A."/>
        </authorList>
    </citation>
    <scope>NUCLEOTIDE SEQUENCE [LARGE SCALE GENOMIC DNA]</scope>
    <source>
        <strain evidence="2 3">CLA-AA-H276</strain>
    </source>
</reference>
<dbReference type="RefSeq" id="WP_308458655.1">
    <property type="nucleotide sequence ID" value="NZ_JAJEPS010000002.1"/>
</dbReference>
<feature type="transmembrane region" description="Helical" evidence="1">
    <location>
        <begin position="362"/>
        <end position="380"/>
    </location>
</feature>